<sequence>MTQRQIARDITYAGSARTRGGRAMIRVLENATGRLSLIRRAEGYEAEVAQGRSFWQVMPERYGLRLNVVDGALSDIPANGPLVVIANHPFGILDGLMMGHLLDQVRGDFRILANSVFRRAEDLNRVVLPISFDETKEAVALNLRTRAEALEYLGQGGAIGVFPGGTVSTSARPFSHPMDPGWRSFTARMIAKSGATVVPVFFVGHNSRLFQIASHLHSTLRLGLLIKEFRSRLGAPVDIVVGQPVAASRLAPFRSDPNAMMDYLRRATYALSPEPLQSYDYGYEFEAKYKSRKQGQGAGWR</sequence>
<dbReference type="SMART" id="SM00563">
    <property type="entry name" value="PlsC"/>
    <property type="match status" value="1"/>
</dbReference>
<feature type="domain" description="Phospholipid/glycerol acyltransferase" evidence="1">
    <location>
        <begin position="82"/>
        <end position="205"/>
    </location>
</feature>
<dbReference type="AlphaFoldDB" id="A0A4S3MLT4"/>
<name>A0A4S3MLT4_9RHOB</name>
<keyword evidence="2" id="KW-0012">Acyltransferase</keyword>
<accession>A0A4S3MLT4</accession>
<dbReference type="Pfam" id="PF19576">
    <property type="entry name" value="Acyltransf_2"/>
    <property type="match status" value="1"/>
</dbReference>
<dbReference type="Proteomes" id="UP000309450">
    <property type="component" value="Unassembled WGS sequence"/>
</dbReference>
<proteinExistence type="predicted"/>
<evidence type="ECO:0000313" key="2">
    <source>
        <dbReference type="EMBL" id="THD83156.1"/>
    </source>
</evidence>
<protein>
    <submittedName>
        <fullName evidence="2">Acyltransferase</fullName>
    </submittedName>
</protein>
<keyword evidence="2" id="KW-0808">Transferase</keyword>
<evidence type="ECO:0000259" key="1">
    <source>
        <dbReference type="SMART" id="SM00563"/>
    </source>
</evidence>
<gene>
    <name evidence="2" type="ORF">E7811_13590</name>
</gene>
<dbReference type="RefSeq" id="WP_136395184.1">
    <property type="nucleotide sequence ID" value="NZ_SSND01000003.1"/>
</dbReference>
<dbReference type="InterPro" id="IPR045746">
    <property type="entry name" value="ACT14924-like_Acyltransf_dom"/>
</dbReference>
<comment type="caution">
    <text evidence="2">The sequence shown here is derived from an EMBL/GenBank/DDBJ whole genome shotgun (WGS) entry which is preliminary data.</text>
</comment>
<evidence type="ECO:0000313" key="3">
    <source>
        <dbReference type="Proteomes" id="UP000309450"/>
    </source>
</evidence>
<dbReference type="SUPFAM" id="SSF69593">
    <property type="entry name" value="Glycerol-3-phosphate (1)-acyltransferase"/>
    <property type="match status" value="1"/>
</dbReference>
<dbReference type="InterPro" id="IPR002123">
    <property type="entry name" value="Plipid/glycerol_acylTrfase"/>
</dbReference>
<dbReference type="EMBL" id="SSND01000003">
    <property type="protein sequence ID" value="THD83156.1"/>
    <property type="molecule type" value="Genomic_DNA"/>
</dbReference>
<dbReference type="OrthoDB" id="1113830at2"/>
<dbReference type="CDD" id="cd07986">
    <property type="entry name" value="LPLAT_ACT14924-like"/>
    <property type="match status" value="1"/>
</dbReference>
<organism evidence="2 3">
    <name type="scientific">Aliigemmobacter aestuarii</name>
    <dbReference type="NCBI Taxonomy" id="1445661"/>
    <lineage>
        <taxon>Bacteria</taxon>
        <taxon>Pseudomonadati</taxon>
        <taxon>Pseudomonadota</taxon>
        <taxon>Alphaproteobacteria</taxon>
        <taxon>Rhodobacterales</taxon>
        <taxon>Paracoccaceae</taxon>
        <taxon>Aliigemmobacter</taxon>
    </lineage>
</organism>
<dbReference type="GO" id="GO:0016746">
    <property type="term" value="F:acyltransferase activity"/>
    <property type="evidence" value="ECO:0007669"/>
    <property type="project" value="UniProtKB-KW"/>
</dbReference>
<reference evidence="2 3" key="1">
    <citation type="submission" date="2019-04" db="EMBL/GenBank/DDBJ databases">
        <title>Draft genome sequence of Gemmobacter aestuarii sp. nov.</title>
        <authorList>
            <person name="Hameed A."/>
            <person name="Lin S.-Y."/>
            <person name="Shahina M."/>
            <person name="Lai W.-A."/>
            <person name="Young C.-C."/>
        </authorList>
    </citation>
    <scope>NUCLEOTIDE SEQUENCE [LARGE SCALE GENOMIC DNA]</scope>
    <source>
        <strain evidence="2 3">CC-PW-75</strain>
    </source>
</reference>
<keyword evidence="3" id="KW-1185">Reference proteome</keyword>